<dbReference type="Gene3D" id="2.60.200.20">
    <property type="match status" value="1"/>
</dbReference>
<evidence type="ECO:0000259" key="6">
    <source>
        <dbReference type="PROSITE" id="PS50901"/>
    </source>
</evidence>
<dbReference type="AlphaFoldDB" id="A0A919PP86"/>
<evidence type="ECO:0000256" key="4">
    <source>
        <dbReference type="PROSITE-ProRule" id="PRU00289"/>
    </source>
</evidence>
<keyword evidence="3 4" id="KW-0067">ATP-binding</keyword>
<dbReference type="PROSITE" id="PS50901">
    <property type="entry name" value="FTSK"/>
    <property type="match status" value="1"/>
</dbReference>
<accession>A0A919PP86</accession>
<dbReference type="GO" id="GO:0005524">
    <property type="term" value="F:ATP binding"/>
    <property type="evidence" value="ECO:0007669"/>
    <property type="project" value="UniProtKB-UniRule"/>
</dbReference>
<dbReference type="Pfam" id="PF16697">
    <property type="entry name" value="Yop-YscD_cpl"/>
    <property type="match status" value="1"/>
</dbReference>
<dbReference type="Gene3D" id="3.40.50.300">
    <property type="entry name" value="P-loop containing nucleotide triphosphate hydrolases"/>
    <property type="match status" value="3"/>
</dbReference>
<evidence type="ECO:0000313" key="7">
    <source>
        <dbReference type="EMBL" id="GIG45818.1"/>
    </source>
</evidence>
<dbReference type="InterPro" id="IPR050206">
    <property type="entry name" value="FtsK/SpoIIIE/SftA"/>
</dbReference>
<evidence type="ECO:0000313" key="8">
    <source>
        <dbReference type="Proteomes" id="UP000660611"/>
    </source>
</evidence>
<evidence type="ECO:0000259" key="5">
    <source>
        <dbReference type="PROSITE" id="PS50006"/>
    </source>
</evidence>
<sequence>MDLLIDVRVARRDSTTSAETAGSAQDRTVRLRADHTGTVADLIAALLGDLDPADRPQQATWAWNLRTGRRLDPGRPLGAQGLRCGDTVVLGPPEQAPDAPADLPAHRFELLVVAGPDAGRWLPLPAGEFVIGTDPACDLILADQTAGRRHLHLGIGSHEVAATDLRSPAGTGIDGEPLHGTVTLTAGQLLRLGATLVTVEEVPADLPGPAGPPPAVWLPAVPQPARKRRLAFRRAVVDPVVEFAAAVERAEADAALKHRAVLRTRRSATPSLAHLARAAERYAAVVDGDHHGARADHHGARADLHGTRADLHGTRADLHGARAELHGGRAEPYQGSTGESGGIGLWSRRPDDRNFLTLRLRTADLPGRLRFEQPPTGPDADPAHVERTDALRERHAVDRDVPVEADLRVLGALGTAGPVEVTDGVLRSWLTQLATLANPTDLAVVVLSDAPQWTWTGWLPHTRTLTAAIAPGARTIAAGEEDRRQVLALVEALLRQRRRGRHAIAESFVPHVVVVLPDPSLVPPASLNRLVEEGPRCGISLLVGADTPGELPPGVSVQDGEPLPADVAAQVAHALAATPDAAGGAAPRVAPLAEVLNLTDLSPSAIVKRWVPSTRDRGLAAPIGLGGKTAGGIGPVTVDLRRDGPHGLVAGVGGSGRSWLLRSYLAALAATYPANRLTFVLVDFSGPSFAECVELPHTVGVFTDTDPHRTRRVLVSLNAELRRREAVLRRHSVKDIVEMERKFPAAAPANLLIVVAEFVDAPADFVPGLRELARRGRHAGVHLLLATAKPHGAVDDDLRAEADLRIALRVEEEADSLEVLERPDAAHLSPLLAGRAFVRTVEGGFQAVQVAYGGFRSPAGRRATPTTVTEVRFESGLVDREALDAPVGGDDSAPTDLQRLVEAISAAHREARVPDQPRPWQPALAVSYTLDELPQPDTGAFAAAIGMVDLPNSQARQVWQLDLDELGHLLVFGPTGAGKSTLLDTVAASFAARFDGTRLRVYRVDGTAVESAEALLATIEKIVVERAALAEHAGARVLVLVDGHDVRLNDALIRLASGGKAVGVHVVLATEQRSAVPTSLSRLMPGRIVLRSAGRGLVEGTIELQVALSVTAHTTPAQRPRQLQLEV</sequence>
<dbReference type="PROSITE" id="PS50006">
    <property type="entry name" value="FHA_DOMAIN"/>
    <property type="match status" value="1"/>
</dbReference>
<dbReference type="EMBL" id="BONQ01000056">
    <property type="protein sequence ID" value="GIG45818.1"/>
    <property type="molecule type" value="Genomic_DNA"/>
</dbReference>
<dbReference type="Pfam" id="PF01580">
    <property type="entry name" value="FtsK_SpoIIIE"/>
    <property type="match status" value="2"/>
</dbReference>
<evidence type="ECO:0008006" key="9">
    <source>
        <dbReference type="Google" id="ProtNLM"/>
    </source>
</evidence>
<dbReference type="SMART" id="SM00382">
    <property type="entry name" value="AAA"/>
    <property type="match status" value="2"/>
</dbReference>
<dbReference type="RefSeq" id="WP_203847613.1">
    <property type="nucleotide sequence ID" value="NZ_BAAAVW010000033.1"/>
</dbReference>
<dbReference type="InterPro" id="IPR032030">
    <property type="entry name" value="YscD_cytoplasmic_dom"/>
</dbReference>
<feature type="domain" description="FtsK" evidence="6">
    <location>
        <begin position="633"/>
        <end position="817"/>
    </location>
</feature>
<feature type="binding site" evidence="4">
    <location>
        <begin position="651"/>
        <end position="658"/>
    </location>
    <ligand>
        <name>ATP</name>
        <dbReference type="ChEBI" id="CHEBI:30616"/>
    </ligand>
</feature>
<dbReference type="SUPFAM" id="SSF49879">
    <property type="entry name" value="SMAD/FHA domain"/>
    <property type="match status" value="1"/>
</dbReference>
<keyword evidence="1" id="KW-0597">Phosphoprotein</keyword>
<dbReference type="SUPFAM" id="SSF52540">
    <property type="entry name" value="P-loop containing nucleoside triphosphate hydrolases"/>
    <property type="match status" value="2"/>
</dbReference>
<dbReference type="InterPro" id="IPR027417">
    <property type="entry name" value="P-loop_NTPase"/>
</dbReference>
<protein>
    <recommendedName>
        <fullName evidence="9">FHA domain-containing protein</fullName>
    </recommendedName>
</protein>
<evidence type="ECO:0000256" key="2">
    <source>
        <dbReference type="ARBA" id="ARBA00022741"/>
    </source>
</evidence>
<dbReference type="InterPro" id="IPR000253">
    <property type="entry name" value="FHA_dom"/>
</dbReference>
<keyword evidence="2 4" id="KW-0547">Nucleotide-binding</keyword>
<reference evidence="7" key="1">
    <citation type="submission" date="2021-01" db="EMBL/GenBank/DDBJ databases">
        <title>Whole genome shotgun sequence of Dactylosporangium siamense NBRC 106093.</title>
        <authorList>
            <person name="Komaki H."/>
            <person name="Tamura T."/>
        </authorList>
    </citation>
    <scope>NUCLEOTIDE SEQUENCE</scope>
    <source>
        <strain evidence="7">NBRC 106093</strain>
    </source>
</reference>
<evidence type="ECO:0000256" key="1">
    <source>
        <dbReference type="ARBA" id="ARBA00022553"/>
    </source>
</evidence>
<comment type="caution">
    <text evidence="7">The sequence shown here is derived from an EMBL/GenBank/DDBJ whole genome shotgun (WGS) entry which is preliminary data.</text>
</comment>
<dbReference type="CDD" id="cd00060">
    <property type="entry name" value="FHA"/>
    <property type="match status" value="1"/>
</dbReference>
<gene>
    <name evidence="7" type="ORF">Dsi01nite_038590</name>
</gene>
<feature type="domain" description="FHA" evidence="5">
    <location>
        <begin position="129"/>
        <end position="178"/>
    </location>
</feature>
<dbReference type="InterPro" id="IPR002543">
    <property type="entry name" value="FtsK_dom"/>
</dbReference>
<organism evidence="7 8">
    <name type="scientific">Dactylosporangium siamense</name>
    <dbReference type="NCBI Taxonomy" id="685454"/>
    <lineage>
        <taxon>Bacteria</taxon>
        <taxon>Bacillati</taxon>
        <taxon>Actinomycetota</taxon>
        <taxon>Actinomycetes</taxon>
        <taxon>Micromonosporales</taxon>
        <taxon>Micromonosporaceae</taxon>
        <taxon>Dactylosporangium</taxon>
    </lineage>
</organism>
<name>A0A919PP86_9ACTN</name>
<keyword evidence="8" id="KW-1185">Reference proteome</keyword>
<dbReference type="Proteomes" id="UP000660611">
    <property type="component" value="Unassembled WGS sequence"/>
</dbReference>
<proteinExistence type="predicted"/>
<dbReference type="PANTHER" id="PTHR22683">
    <property type="entry name" value="SPORULATION PROTEIN RELATED"/>
    <property type="match status" value="1"/>
</dbReference>
<dbReference type="PANTHER" id="PTHR22683:SF1">
    <property type="entry name" value="TYPE VII SECRETION SYSTEM PROTEIN ESSC"/>
    <property type="match status" value="1"/>
</dbReference>
<dbReference type="InterPro" id="IPR008984">
    <property type="entry name" value="SMAD_FHA_dom_sf"/>
</dbReference>
<dbReference type="GO" id="GO:0003677">
    <property type="term" value="F:DNA binding"/>
    <property type="evidence" value="ECO:0007669"/>
    <property type="project" value="InterPro"/>
</dbReference>
<dbReference type="InterPro" id="IPR003593">
    <property type="entry name" value="AAA+_ATPase"/>
</dbReference>
<evidence type="ECO:0000256" key="3">
    <source>
        <dbReference type="ARBA" id="ARBA00022840"/>
    </source>
</evidence>